<evidence type="ECO:0000313" key="3">
    <source>
        <dbReference type="EMBL" id="CAJ2505597.1"/>
    </source>
</evidence>
<gene>
    <name evidence="3" type="ORF">KHLLAP_LOCUS6065</name>
</gene>
<dbReference type="GO" id="GO:0016740">
    <property type="term" value="F:transferase activity"/>
    <property type="evidence" value="ECO:0007669"/>
    <property type="project" value="UniProtKB-KW"/>
</dbReference>
<dbReference type="InterPro" id="IPR023213">
    <property type="entry name" value="CAT-like_dom_sf"/>
</dbReference>
<dbReference type="Proteomes" id="UP001295740">
    <property type="component" value="Unassembled WGS sequence"/>
</dbReference>
<evidence type="ECO:0000259" key="2">
    <source>
        <dbReference type="Pfam" id="PF22664"/>
    </source>
</evidence>
<comment type="caution">
    <text evidence="3">The sequence shown here is derived from an EMBL/GenBank/DDBJ whole genome shotgun (WGS) entry which is preliminary data.</text>
</comment>
<dbReference type="Pfam" id="PF22664">
    <property type="entry name" value="TRI-like_N"/>
    <property type="match status" value="1"/>
</dbReference>
<dbReference type="Gene3D" id="3.30.559.10">
    <property type="entry name" value="Chloramphenicol acetyltransferase-like domain"/>
    <property type="match status" value="2"/>
</dbReference>
<dbReference type="EMBL" id="CAUWAG010000007">
    <property type="protein sequence ID" value="CAJ2505597.1"/>
    <property type="molecule type" value="Genomic_DNA"/>
</dbReference>
<organism evidence="3 4">
    <name type="scientific">Anthostomella pinea</name>
    <dbReference type="NCBI Taxonomy" id="933095"/>
    <lineage>
        <taxon>Eukaryota</taxon>
        <taxon>Fungi</taxon>
        <taxon>Dikarya</taxon>
        <taxon>Ascomycota</taxon>
        <taxon>Pezizomycotina</taxon>
        <taxon>Sordariomycetes</taxon>
        <taxon>Xylariomycetidae</taxon>
        <taxon>Xylariales</taxon>
        <taxon>Xylariaceae</taxon>
        <taxon>Anthostomella</taxon>
    </lineage>
</organism>
<evidence type="ECO:0000313" key="4">
    <source>
        <dbReference type="Proteomes" id="UP001295740"/>
    </source>
</evidence>
<protein>
    <submittedName>
        <fullName evidence="3">Uu.00g129910.m01.CDS01</fullName>
    </submittedName>
</protein>
<reference evidence="3" key="1">
    <citation type="submission" date="2023-10" db="EMBL/GenBank/DDBJ databases">
        <authorList>
            <person name="Hackl T."/>
        </authorList>
    </citation>
    <scope>NUCLEOTIDE SEQUENCE</scope>
</reference>
<keyword evidence="4" id="KW-1185">Reference proteome</keyword>
<accession>A0AAI8YI89</accession>
<proteinExistence type="predicted"/>
<evidence type="ECO:0000256" key="1">
    <source>
        <dbReference type="ARBA" id="ARBA00022679"/>
    </source>
</evidence>
<keyword evidence="1" id="KW-0808">Transferase</keyword>
<sequence length="404" mass="45393">MEPQRLLVWGHSAPRSYIRQIFCFPFVDGKSNDAYTHLRTSLRKIALQYPYLTEHLRLKDDHQANVVYYSPNVDTRTHRQSIPFETLDAMDSFPWTYHQLKREEFTPRAFYGDLFCPADAITHEGKPVPVLQLRAVHITGGLLLSIFLHHCIADGDCSRLVLEAIAAHTRGNRAAKLHTELKLNIPCPPTAALAQIRQAKSRSMDEIVNTCPGYAVLPAGNAAPRYMPRNREGKIFVIRLEKLKQLQKSLRDADSSNTAPSTHVANYFGYGVTYAIAVAPQAKLKTAHEFPEAEGLRNLASTISAAFKDIDEEFVSTRTAMLEACPDLKRVGVMIDAGPWDPHHYHYNTWRFFGADAEWDVPGFLSSKPDAIRRGQSDWTFGAASVMLARKEADGEAKGTIDRM</sequence>
<dbReference type="InterPro" id="IPR054710">
    <property type="entry name" value="Tri101-like_N"/>
</dbReference>
<dbReference type="AlphaFoldDB" id="A0AAI8YI89"/>
<name>A0AAI8YI89_9PEZI</name>
<feature type="domain" description="Trichothecene 3-O-acetyltransferase-like N-terminal" evidence="2">
    <location>
        <begin position="17"/>
        <end position="157"/>
    </location>
</feature>